<dbReference type="RefSeq" id="WP_012639978.1">
    <property type="nucleotide sequence ID" value="NC_011916.1"/>
</dbReference>
<dbReference type="RefSeq" id="YP_002515850.1">
    <property type="nucleotide sequence ID" value="NC_011916.1"/>
</dbReference>
<gene>
    <name evidence="1" type="ordered locus">CCNA_00477</name>
</gene>
<name>A0A0H3C5Y8_CAUVN</name>
<reference evidence="1 2" key="1">
    <citation type="journal article" date="2010" name="J. Bacteriol.">
        <title>The genetic basis of laboratory adaptation in Caulobacter crescentus.</title>
        <authorList>
            <person name="Marks M.E."/>
            <person name="Castro-Rojas C.M."/>
            <person name="Teiling C."/>
            <person name="Du L."/>
            <person name="Kapatral V."/>
            <person name="Walunas T.L."/>
            <person name="Crosson S."/>
        </authorList>
    </citation>
    <scope>NUCLEOTIDE SEQUENCE [LARGE SCALE GENOMIC DNA]</scope>
    <source>
        <strain evidence="2">NA1000 / CB15N</strain>
    </source>
</reference>
<protein>
    <submittedName>
        <fullName evidence="1">Excisionase</fullName>
    </submittedName>
</protein>
<dbReference type="GeneID" id="7330604"/>
<evidence type="ECO:0000313" key="2">
    <source>
        <dbReference type="Proteomes" id="UP000001364"/>
    </source>
</evidence>
<dbReference type="HOGENOM" id="CLU_2859468_0_0_5"/>
<dbReference type="EMBL" id="CP001340">
    <property type="protein sequence ID" value="ACL93942.1"/>
    <property type="molecule type" value="Genomic_DNA"/>
</dbReference>
<dbReference type="AlphaFoldDB" id="A0A0H3C5Y8"/>
<sequence length="64" mass="7093">MTEDPSDLPRMAMTVAEFCKTFSVGKSLFYEEVKAGRLSVRKVGGRTLVPLAEARAWWASKASQ</sequence>
<dbReference type="PATRIC" id="fig|565050.3.peg.468"/>
<dbReference type="OrthoDB" id="8455293at2"/>
<proteinExistence type="predicted"/>
<accession>A0A0H3C5Y8</accession>
<dbReference type="Proteomes" id="UP000001364">
    <property type="component" value="Chromosome"/>
</dbReference>
<dbReference type="KEGG" id="ccs:CCNA_00477"/>
<keyword evidence="2" id="KW-1185">Reference proteome</keyword>
<evidence type="ECO:0000313" key="1">
    <source>
        <dbReference type="EMBL" id="ACL93942.1"/>
    </source>
</evidence>
<organism evidence="1 2">
    <name type="scientific">Caulobacter vibrioides (strain NA1000 / CB15N)</name>
    <name type="common">Caulobacter crescentus</name>
    <dbReference type="NCBI Taxonomy" id="565050"/>
    <lineage>
        <taxon>Bacteria</taxon>
        <taxon>Pseudomonadati</taxon>
        <taxon>Pseudomonadota</taxon>
        <taxon>Alphaproteobacteria</taxon>
        <taxon>Caulobacterales</taxon>
        <taxon>Caulobacteraceae</taxon>
        <taxon>Caulobacter</taxon>
    </lineage>
</organism>